<organism evidence="1">
    <name type="scientific">marine sediment metagenome</name>
    <dbReference type="NCBI Taxonomy" id="412755"/>
    <lineage>
        <taxon>unclassified sequences</taxon>
        <taxon>metagenomes</taxon>
        <taxon>ecological metagenomes</taxon>
    </lineage>
</organism>
<proteinExistence type="predicted"/>
<accession>A0A0F9BLJ8</accession>
<reference evidence="1" key="1">
    <citation type="journal article" date="2015" name="Nature">
        <title>Complex archaea that bridge the gap between prokaryotes and eukaryotes.</title>
        <authorList>
            <person name="Spang A."/>
            <person name="Saw J.H."/>
            <person name="Jorgensen S.L."/>
            <person name="Zaremba-Niedzwiedzka K."/>
            <person name="Martijn J."/>
            <person name="Lind A.E."/>
            <person name="van Eijk R."/>
            <person name="Schleper C."/>
            <person name="Guy L."/>
            <person name="Ettema T.J."/>
        </authorList>
    </citation>
    <scope>NUCLEOTIDE SEQUENCE</scope>
</reference>
<gene>
    <name evidence="1" type="ORF">LCGC14_2712220</name>
</gene>
<evidence type="ECO:0000313" key="1">
    <source>
        <dbReference type="EMBL" id="KKK91509.1"/>
    </source>
</evidence>
<dbReference type="EMBL" id="LAZR01048620">
    <property type="protein sequence ID" value="KKK91509.1"/>
    <property type="molecule type" value="Genomic_DNA"/>
</dbReference>
<name>A0A0F9BLJ8_9ZZZZ</name>
<sequence length="89" mass="10223">MITMSVQYRSLWKRDGKGMKYIKDIDFESGIPTLIELKRNGVISNQVKHSSISIQGQHGFVKGVYTILGYDVYYAPKSYKPYLVAQIFI</sequence>
<comment type="caution">
    <text evidence="1">The sequence shown here is derived from an EMBL/GenBank/DDBJ whole genome shotgun (WGS) entry which is preliminary data.</text>
</comment>
<dbReference type="AlphaFoldDB" id="A0A0F9BLJ8"/>
<protein>
    <submittedName>
        <fullName evidence="1">Uncharacterized protein</fullName>
    </submittedName>
</protein>